<evidence type="ECO:0000313" key="2">
    <source>
        <dbReference type="Proteomes" id="UP000310477"/>
    </source>
</evidence>
<gene>
    <name evidence="1" type="ORF">FA045_08805</name>
</gene>
<dbReference type="Proteomes" id="UP000310477">
    <property type="component" value="Unassembled WGS sequence"/>
</dbReference>
<dbReference type="AlphaFoldDB" id="A0A4U1C5S1"/>
<keyword evidence="2" id="KW-1185">Reference proteome</keyword>
<accession>A0A4U1C5S1</accession>
<dbReference type="EMBL" id="SWBO01000004">
    <property type="protein sequence ID" value="TKC01328.1"/>
    <property type="molecule type" value="Genomic_DNA"/>
</dbReference>
<dbReference type="RefSeq" id="WP_136876611.1">
    <property type="nucleotide sequence ID" value="NZ_SWBO01000004.1"/>
</dbReference>
<sequence length="114" mass="13060">MTKVGELEVVDSKSIQVNDDYPLTLFIEDLSLKFVFITDSNFEGYKTQLITITDKDVELRLINFTSIQPIGSMKPLRFGSAFNRHWYFNFNASTLDISNGLRIINYSILLGENV</sequence>
<dbReference type="OrthoDB" id="9153478at2"/>
<comment type="caution">
    <text evidence="1">The sequence shown here is derived from an EMBL/GenBank/DDBJ whole genome shotgun (WGS) entry which is preliminary data.</text>
</comment>
<reference evidence="1 2" key="1">
    <citation type="submission" date="2019-04" db="EMBL/GenBank/DDBJ databases">
        <title>Pedobacter sp. AR-2-6 sp. nov., isolated from Arctic soil.</title>
        <authorList>
            <person name="Dahal R.H."/>
            <person name="Kim D.-U."/>
        </authorList>
    </citation>
    <scope>NUCLEOTIDE SEQUENCE [LARGE SCALE GENOMIC DNA]</scope>
    <source>
        <strain evidence="1 2">AR-2-6</strain>
    </source>
</reference>
<dbReference type="Pfam" id="PF21732">
    <property type="entry name" value="DUF6864"/>
    <property type="match status" value="1"/>
</dbReference>
<proteinExistence type="predicted"/>
<name>A0A4U1C5S1_9SPHI</name>
<dbReference type="InterPro" id="IPR049197">
    <property type="entry name" value="DUF6864"/>
</dbReference>
<protein>
    <submittedName>
        <fullName evidence="1">Uncharacterized protein</fullName>
    </submittedName>
</protein>
<evidence type="ECO:0000313" key="1">
    <source>
        <dbReference type="EMBL" id="TKC01328.1"/>
    </source>
</evidence>
<organism evidence="1 2">
    <name type="scientific">Pedobacter cryotolerans</name>
    <dbReference type="NCBI Taxonomy" id="2571270"/>
    <lineage>
        <taxon>Bacteria</taxon>
        <taxon>Pseudomonadati</taxon>
        <taxon>Bacteroidota</taxon>
        <taxon>Sphingobacteriia</taxon>
        <taxon>Sphingobacteriales</taxon>
        <taxon>Sphingobacteriaceae</taxon>
        <taxon>Pedobacter</taxon>
    </lineage>
</organism>